<comment type="similarity">
    <text evidence="3 8">Belongs to the class-II aminoacyl-tRNA synthetase family. HisZ subfamily.</text>
</comment>
<name>A0AAV3U175_9ALTE</name>
<evidence type="ECO:0000256" key="7">
    <source>
        <dbReference type="ARBA" id="ARBA00025246"/>
    </source>
</evidence>
<dbReference type="NCBIfam" id="TIGR00443">
    <property type="entry name" value="hisZ_biosyn_reg"/>
    <property type="match status" value="1"/>
</dbReference>
<proteinExistence type="inferred from homology"/>
<sequence>MSYADRWQLPDGVEEILPDAALRIEALRRQLLDLYQCWGYDLVIPPMIEYTDSLLIGLGQDIDLLTFRLTDQLSGRMMGIRADITPQIARMDAHSFKREGTSRLCYAGHVLHAKPKTPLATRSPIQAGIELFGESSLNADIEVISLLLESLDTAGMPQLNMDLGHVAVYRSLAQAAQLSAGQEQTFFDLLQKKSAADIQNWISTHISDQQHATWFAELPELAGDIAVLDRARNVLAGAPAAVFGAIDDMAAIAQVVQKRWPQVQLHYDLSEVRGYHYHTGIVFAAFAPGFGGTIARGGRYDSIGQVFGRARPAIGFTVDISTVNRLLVANKGVLPQQPVFAPYSDDPAQWQAIQELRQAGRRVICALNQQEVAPSECSHRLARAGEQYQLVEL</sequence>
<evidence type="ECO:0000256" key="5">
    <source>
        <dbReference type="ARBA" id="ARBA00020397"/>
    </source>
</evidence>
<evidence type="ECO:0000313" key="11">
    <source>
        <dbReference type="EMBL" id="GAA4938261.1"/>
    </source>
</evidence>
<dbReference type="Gene3D" id="3.30.930.10">
    <property type="entry name" value="Bira Bifunctional Protein, Domain 2"/>
    <property type="match status" value="1"/>
</dbReference>
<keyword evidence="11" id="KW-0808">Transferase</keyword>
<dbReference type="InterPro" id="IPR041715">
    <property type="entry name" value="HisRS-like_core"/>
</dbReference>
<comment type="miscellaneous">
    <text evidence="8">This function is generally fulfilled by the C-terminal part of HisG, which is missing in some bacteria such as this one.</text>
</comment>
<dbReference type="NCBIfam" id="NF008935">
    <property type="entry name" value="PRK12292.1-1"/>
    <property type="match status" value="1"/>
</dbReference>
<reference evidence="12" key="1">
    <citation type="journal article" date="2019" name="Int. J. Syst. Evol. Microbiol.">
        <title>The Global Catalogue of Microorganisms (GCM) 10K type strain sequencing project: providing services to taxonomists for standard genome sequencing and annotation.</title>
        <authorList>
            <consortium name="The Broad Institute Genomics Platform"/>
            <consortium name="The Broad Institute Genome Sequencing Center for Infectious Disease"/>
            <person name="Wu L."/>
            <person name="Ma J."/>
        </authorList>
    </citation>
    <scope>NUCLEOTIDE SEQUENCE [LARGE SCALE GENOMIC DNA]</scope>
    <source>
        <strain evidence="12">JCM 19134</strain>
    </source>
</reference>
<evidence type="ECO:0000256" key="3">
    <source>
        <dbReference type="ARBA" id="ARBA00005539"/>
    </source>
</evidence>
<gene>
    <name evidence="8" type="primary">hisZ</name>
    <name evidence="11" type="ORF">GCM10025791_15230</name>
</gene>
<organism evidence="11 12">
    <name type="scientific">Halioxenophilus aromaticivorans</name>
    <dbReference type="NCBI Taxonomy" id="1306992"/>
    <lineage>
        <taxon>Bacteria</taxon>
        <taxon>Pseudomonadati</taxon>
        <taxon>Pseudomonadota</taxon>
        <taxon>Gammaproteobacteria</taxon>
        <taxon>Alteromonadales</taxon>
        <taxon>Alteromonadaceae</taxon>
        <taxon>Halioxenophilus</taxon>
    </lineage>
</organism>
<comment type="function">
    <text evidence="7 8">Required for the first step of histidine biosynthesis. May allow the feedback regulation of ATP phosphoribosyltransferase activity by histidine.</text>
</comment>
<dbReference type="CDD" id="cd00773">
    <property type="entry name" value="HisRS-like_core"/>
    <property type="match status" value="1"/>
</dbReference>
<dbReference type="Pfam" id="PF13393">
    <property type="entry name" value="tRNA-synt_His"/>
    <property type="match status" value="1"/>
</dbReference>
<dbReference type="InterPro" id="IPR045864">
    <property type="entry name" value="aa-tRNA-synth_II/BPL/LPL"/>
</dbReference>
<keyword evidence="12" id="KW-1185">Reference proteome</keyword>
<keyword evidence="8" id="KW-0028">Amino-acid biosynthesis</keyword>
<evidence type="ECO:0000256" key="8">
    <source>
        <dbReference type="HAMAP-Rule" id="MF_00125"/>
    </source>
</evidence>
<feature type="binding site" evidence="9">
    <location>
        <begin position="83"/>
        <end position="85"/>
    </location>
    <ligand>
        <name>L-histidine</name>
        <dbReference type="ChEBI" id="CHEBI:57595"/>
    </ligand>
</feature>
<comment type="caution">
    <text evidence="11">The sequence shown here is derived from an EMBL/GenBank/DDBJ whole genome shotgun (WGS) entry which is preliminary data.</text>
</comment>
<keyword evidence="8" id="KW-0368">Histidine biosynthesis</keyword>
<evidence type="ECO:0000256" key="2">
    <source>
        <dbReference type="ARBA" id="ARBA00004667"/>
    </source>
</evidence>
<dbReference type="Proteomes" id="UP001409585">
    <property type="component" value="Unassembled WGS sequence"/>
</dbReference>
<dbReference type="InterPro" id="IPR004516">
    <property type="entry name" value="HisRS/HisZ"/>
</dbReference>
<protein>
    <recommendedName>
        <fullName evidence="5 8">ATP phosphoribosyltransferase regulatory subunit</fullName>
    </recommendedName>
</protein>
<evidence type="ECO:0000256" key="4">
    <source>
        <dbReference type="ARBA" id="ARBA00011496"/>
    </source>
</evidence>
<accession>A0AAV3U175</accession>
<comment type="subunit">
    <text evidence="4 8">Heteromultimer composed of HisG and HisZ subunits.</text>
</comment>
<keyword evidence="6 8" id="KW-0963">Cytoplasm</keyword>
<dbReference type="RefSeq" id="WP_345419582.1">
    <property type="nucleotide sequence ID" value="NZ_AP031496.1"/>
</dbReference>
<dbReference type="InterPro" id="IPR004517">
    <property type="entry name" value="HisZ"/>
</dbReference>
<dbReference type="GO" id="GO:0016757">
    <property type="term" value="F:glycosyltransferase activity"/>
    <property type="evidence" value="ECO:0007669"/>
    <property type="project" value="UniProtKB-KW"/>
</dbReference>
<feature type="binding site" evidence="9">
    <location>
        <position position="126"/>
    </location>
    <ligand>
        <name>L-histidine</name>
        <dbReference type="ChEBI" id="CHEBI:57595"/>
    </ligand>
</feature>
<feature type="binding site" evidence="9">
    <location>
        <position position="273"/>
    </location>
    <ligand>
        <name>L-histidine</name>
        <dbReference type="ChEBI" id="CHEBI:57595"/>
    </ligand>
</feature>
<keyword evidence="11" id="KW-0328">Glycosyltransferase</keyword>
<dbReference type="PANTHER" id="PTHR43707:SF1">
    <property type="entry name" value="HISTIDINE--TRNA LIGASE, MITOCHONDRIAL-RELATED"/>
    <property type="match status" value="1"/>
</dbReference>
<dbReference type="PIRSF" id="PIRSF001549">
    <property type="entry name" value="His-tRNA_synth"/>
    <property type="match status" value="1"/>
</dbReference>
<evidence type="ECO:0000256" key="6">
    <source>
        <dbReference type="ARBA" id="ARBA00022490"/>
    </source>
</evidence>
<comment type="pathway">
    <text evidence="2 8">Amino-acid biosynthesis; L-histidine biosynthesis; L-histidine from 5-phospho-alpha-D-ribose 1-diphosphate: step 1/9.</text>
</comment>
<evidence type="ECO:0000313" key="12">
    <source>
        <dbReference type="Proteomes" id="UP001409585"/>
    </source>
</evidence>
<feature type="domain" description="Class II Histidinyl-tRNA synthetase (HisRS)-like catalytic core" evidence="10">
    <location>
        <begin position="12"/>
        <end position="323"/>
    </location>
</feature>
<dbReference type="GO" id="GO:0005737">
    <property type="term" value="C:cytoplasm"/>
    <property type="evidence" value="ECO:0007669"/>
    <property type="project" value="UniProtKB-SubCell"/>
</dbReference>
<dbReference type="GO" id="GO:0000105">
    <property type="term" value="P:L-histidine biosynthetic process"/>
    <property type="evidence" value="ECO:0007669"/>
    <property type="project" value="UniProtKB-UniRule"/>
</dbReference>
<dbReference type="GO" id="GO:0004821">
    <property type="term" value="F:histidine-tRNA ligase activity"/>
    <property type="evidence" value="ECO:0007669"/>
    <property type="project" value="TreeGrafter"/>
</dbReference>
<dbReference type="SUPFAM" id="SSF55681">
    <property type="entry name" value="Class II aaRS and biotin synthetases"/>
    <property type="match status" value="1"/>
</dbReference>
<evidence type="ECO:0000256" key="9">
    <source>
        <dbReference type="PIRSR" id="PIRSR001549-1"/>
    </source>
</evidence>
<dbReference type="PANTHER" id="PTHR43707">
    <property type="entry name" value="HISTIDYL-TRNA SYNTHETASE"/>
    <property type="match status" value="1"/>
</dbReference>
<dbReference type="HAMAP" id="MF_00125">
    <property type="entry name" value="HisZ"/>
    <property type="match status" value="1"/>
</dbReference>
<comment type="subcellular location">
    <subcellularLocation>
        <location evidence="1 8">Cytoplasm</location>
    </subcellularLocation>
</comment>
<dbReference type="AlphaFoldDB" id="A0AAV3U175"/>
<dbReference type="GO" id="GO:0006427">
    <property type="term" value="P:histidyl-tRNA aminoacylation"/>
    <property type="evidence" value="ECO:0007669"/>
    <property type="project" value="TreeGrafter"/>
</dbReference>
<dbReference type="NCBIfam" id="NF009086">
    <property type="entry name" value="PRK12421.1"/>
    <property type="match status" value="1"/>
</dbReference>
<evidence type="ECO:0000256" key="1">
    <source>
        <dbReference type="ARBA" id="ARBA00004496"/>
    </source>
</evidence>
<evidence type="ECO:0000259" key="10">
    <source>
        <dbReference type="Pfam" id="PF13393"/>
    </source>
</evidence>
<feature type="binding site" evidence="9">
    <location>
        <position position="130"/>
    </location>
    <ligand>
        <name>L-histidine</name>
        <dbReference type="ChEBI" id="CHEBI:57595"/>
    </ligand>
</feature>
<dbReference type="EMBL" id="BAABLX010000009">
    <property type="protein sequence ID" value="GAA4938261.1"/>
    <property type="molecule type" value="Genomic_DNA"/>
</dbReference>